<comment type="caution">
    <text evidence="5">The sequence shown here is derived from an EMBL/GenBank/DDBJ whole genome shotgun (WGS) entry which is preliminary data.</text>
</comment>
<evidence type="ECO:0000259" key="4">
    <source>
        <dbReference type="PROSITE" id="PS50011"/>
    </source>
</evidence>
<keyword evidence="6" id="KW-1185">Reference proteome</keyword>
<reference evidence="5" key="1">
    <citation type="journal article" date="2020" name="bioRxiv">
        <title>Comparative genomics of Chlamydomonas.</title>
        <authorList>
            <person name="Craig R.J."/>
            <person name="Hasan A.R."/>
            <person name="Ness R.W."/>
            <person name="Keightley P.D."/>
        </authorList>
    </citation>
    <scope>NUCLEOTIDE SEQUENCE</scope>
    <source>
        <strain evidence="5">CCAP 11/70</strain>
    </source>
</reference>
<dbReference type="AlphaFoldDB" id="A0A835XG25"/>
<dbReference type="EMBL" id="JAEHOE010000177">
    <property type="protein sequence ID" value="KAG2483408.1"/>
    <property type="molecule type" value="Genomic_DNA"/>
</dbReference>
<evidence type="ECO:0000313" key="5">
    <source>
        <dbReference type="EMBL" id="KAG2483408.1"/>
    </source>
</evidence>
<feature type="domain" description="Protein kinase" evidence="4">
    <location>
        <begin position="30"/>
        <end position="745"/>
    </location>
</feature>
<sequence>MVPNAFVRTLSRVVCLYGLVHGTATKKVFRAGFDAAGPGAESCVVVALRLELTGPADLDKPLADSSPNLVKRLAAATAPLAEACDVMAACGLNQADAGPALLDARQTIQDALHGIIAQATNNDQRISVQLSEWCDGGDLHLYLHRLREHARRTRRSAPIGYVVHYICSPSGAGAPTSPGAVERCMASAEDLLADPAPPASLVNTSQLDLLNSWGGVAYGKDSTPYAYSKPPWVDKAVAQVAAVQAALDVARGVAALHAAGVTHGRLEPRTVLCASNPSVELPELSLSLREHAGSMGGDEPKPETPIMRTPRGSGLLPLMLADELGRRLSTAVVCARLMLECRLDDRSGGRSASGVPGELASAAQRPAPRSPALASGPPTWGPPATRSVNGIVPAASPRGPSARPTHPIGFVPTARGRSGLGAGSSGASSLPSGQVAGSAGPFAATSLPIEPGRPRRDPRDPSAASQVSTGGARATGDDATSHCGTASQCGTAEHDRSCSIRFSARTASSLPMHSASVSGCVEPSTLGHVSASACASASAAVASAPGMGAAGAGAEPSGRRSCAGALAHRLYTLKLLPPPLQRGPGGSQAHEAGGAGADLSQNTAQWRALAYAAPEAVAQFVASGAQNGGVREDGGTLGEEVAPAVSPVGPAADVYSLGALLWQLVSGGRPPHYERHPAQILMGLLSGDLDLALEWPEDVDPELAELGRACMRREPDSRPSAQEVESSLAGVLNRLAGALERGKPF</sequence>
<feature type="compositionally biased region" description="Low complexity" evidence="3">
    <location>
        <begin position="393"/>
        <end position="404"/>
    </location>
</feature>
<proteinExistence type="predicted"/>
<name>A0A835XG25_9CHLO</name>
<dbReference type="PROSITE" id="PS50011">
    <property type="entry name" value="PROTEIN_KINASE_DOM"/>
    <property type="match status" value="1"/>
</dbReference>
<dbReference type="PANTHER" id="PTHR44329:SF298">
    <property type="entry name" value="MIXED LINEAGE KINASE DOMAIN-LIKE PROTEIN"/>
    <property type="match status" value="1"/>
</dbReference>
<keyword evidence="1" id="KW-0547">Nucleotide-binding</keyword>
<dbReference type="Gene3D" id="1.10.510.10">
    <property type="entry name" value="Transferase(Phosphotransferase) domain 1"/>
    <property type="match status" value="1"/>
</dbReference>
<dbReference type="GO" id="GO:0004674">
    <property type="term" value="F:protein serine/threonine kinase activity"/>
    <property type="evidence" value="ECO:0007669"/>
    <property type="project" value="TreeGrafter"/>
</dbReference>
<evidence type="ECO:0000256" key="1">
    <source>
        <dbReference type="ARBA" id="ARBA00022741"/>
    </source>
</evidence>
<dbReference type="SUPFAM" id="SSF56112">
    <property type="entry name" value="Protein kinase-like (PK-like)"/>
    <property type="match status" value="2"/>
</dbReference>
<dbReference type="Proteomes" id="UP000612055">
    <property type="component" value="Unassembled WGS sequence"/>
</dbReference>
<keyword evidence="2" id="KW-0067">ATP-binding</keyword>
<dbReference type="InterPro" id="IPR011009">
    <property type="entry name" value="Kinase-like_dom_sf"/>
</dbReference>
<evidence type="ECO:0000313" key="6">
    <source>
        <dbReference type="Proteomes" id="UP000612055"/>
    </source>
</evidence>
<accession>A0A835XG25</accession>
<dbReference type="GO" id="GO:0005524">
    <property type="term" value="F:ATP binding"/>
    <property type="evidence" value="ECO:0007669"/>
    <property type="project" value="UniProtKB-KW"/>
</dbReference>
<evidence type="ECO:0000256" key="2">
    <source>
        <dbReference type="ARBA" id="ARBA00022840"/>
    </source>
</evidence>
<gene>
    <name evidence="5" type="ORF">HYH03_017716</name>
</gene>
<dbReference type="Pfam" id="PF07714">
    <property type="entry name" value="PK_Tyr_Ser-Thr"/>
    <property type="match status" value="1"/>
</dbReference>
<dbReference type="OrthoDB" id="563060at2759"/>
<dbReference type="InterPro" id="IPR051681">
    <property type="entry name" value="Ser/Thr_Kinases-Pseudokinases"/>
</dbReference>
<feature type="region of interest" description="Disordered" evidence="3">
    <location>
        <begin position="345"/>
        <end position="490"/>
    </location>
</feature>
<evidence type="ECO:0000256" key="3">
    <source>
        <dbReference type="SAM" id="MobiDB-lite"/>
    </source>
</evidence>
<dbReference type="InterPro" id="IPR001245">
    <property type="entry name" value="Ser-Thr/Tyr_kinase_cat_dom"/>
</dbReference>
<feature type="region of interest" description="Disordered" evidence="3">
    <location>
        <begin position="577"/>
        <end position="596"/>
    </location>
</feature>
<protein>
    <recommendedName>
        <fullName evidence="4">Protein kinase domain-containing protein</fullName>
    </recommendedName>
</protein>
<organism evidence="5 6">
    <name type="scientific">Edaphochlamys debaryana</name>
    <dbReference type="NCBI Taxonomy" id="47281"/>
    <lineage>
        <taxon>Eukaryota</taxon>
        <taxon>Viridiplantae</taxon>
        <taxon>Chlorophyta</taxon>
        <taxon>core chlorophytes</taxon>
        <taxon>Chlorophyceae</taxon>
        <taxon>CS clade</taxon>
        <taxon>Chlamydomonadales</taxon>
        <taxon>Chlamydomonadales incertae sedis</taxon>
        <taxon>Edaphochlamys</taxon>
    </lineage>
</organism>
<dbReference type="InterPro" id="IPR000719">
    <property type="entry name" value="Prot_kinase_dom"/>
</dbReference>
<dbReference type="PANTHER" id="PTHR44329">
    <property type="entry name" value="SERINE/THREONINE-PROTEIN KINASE TNNI3K-RELATED"/>
    <property type="match status" value="1"/>
</dbReference>
<feature type="compositionally biased region" description="Low complexity" evidence="3">
    <location>
        <begin position="359"/>
        <end position="378"/>
    </location>
</feature>